<dbReference type="Pfam" id="PF01557">
    <property type="entry name" value="FAA_hydrolase"/>
    <property type="match status" value="1"/>
</dbReference>
<dbReference type="FunFam" id="3.90.850.10:FF:000002">
    <property type="entry name" value="2-hydroxyhepta-2,4-diene-1,7-dioate isomerase"/>
    <property type="match status" value="1"/>
</dbReference>
<sequence length="763" mass="85007">MMSRFLRLVLLLCYFSSLSPAFGVPSLQSPLVEDLPAISKPNISIELFNDLEELSRIVDISYCVGVTGIGIQKPFLCASRCQDFPSFELITTWNTGPFMSDSCGYIVLSHPPSPPRIIVAFRGTYSVANTIIDLSTVPQEYMPYPGDEDEAEGKHARSLRKRAINPQRAECTNCTVHAGFMTSWRHTRPHILPHLDELVQKYPDYQVTLVGHSLGGAVAALASLDLESRGWNPQVTTFGEPRIGNQGLMQYIDKSFSDHGHTDITGRYRRVTHCDDPVPLLPLTEWGYQMHAGEVYISKPELSPEAKDLRYCEGDEDPNCIAGAEVHDEGQSGPNMPSIEQGADIEGFKDWWKDTKGLLTVPPRFRIWQLFFAHRDYFWRLGLCIPGGDPSDRYREYPHGGRVYHGKKPQQNAAAGDYSKNGVYKARSKMMQWQTRAARSMHLNYSTICHLSFNWSFRNAPFCRWTALSHLIRAMPPFSRLVRFLAKDGRTYYGDAILPQGVSDLGKTKQARVIKGDVFGKHDVTEQIADVRLLLAPLASEDVRTVRCLGLNYEQHAKESSMPLPKYPVLFYKPITSLGGPFDNVPIPTMAQEVDGLDYECELVAVIGKEAREVPESKALDYVMGYAVGDDVSHREWQLKRGGGQWALGKGFDGWAPYGPGIVSSALIKDPQALRISTKVNGKTVQDSSTKDMIFGVAKTISFLSQGTTLLPGDLIFTGTPQGVGMGREPQLWLKDGDVVEVSLEGIGTCVNKIEHIKSRPKL</sequence>
<dbReference type="PANTHER" id="PTHR46640:SF1">
    <property type="entry name" value="FUNGAL LIPASE-LIKE DOMAIN-CONTAINING PROTEIN-RELATED"/>
    <property type="match status" value="1"/>
</dbReference>
<evidence type="ECO:0000256" key="2">
    <source>
        <dbReference type="ARBA" id="ARBA00022723"/>
    </source>
</evidence>
<dbReference type="SUPFAM" id="SSF56529">
    <property type="entry name" value="FAH"/>
    <property type="match status" value="1"/>
</dbReference>
<proteinExistence type="inferred from homology"/>
<protein>
    <submittedName>
        <fullName evidence="8">Uncharacterized protein</fullName>
    </submittedName>
</protein>
<accession>A0A8H6FW99</accession>
<evidence type="ECO:0000313" key="9">
    <source>
        <dbReference type="Proteomes" id="UP000578531"/>
    </source>
</evidence>
<keyword evidence="3 5" id="KW-0732">Signal</keyword>
<gene>
    <name evidence="8" type="ORF">HO173_006073</name>
</gene>
<dbReference type="SUPFAM" id="SSF53474">
    <property type="entry name" value="alpha/beta-Hydrolases"/>
    <property type="match status" value="1"/>
</dbReference>
<evidence type="ECO:0000313" key="8">
    <source>
        <dbReference type="EMBL" id="KAF6235877.1"/>
    </source>
</evidence>
<dbReference type="Gene3D" id="3.90.850.10">
    <property type="entry name" value="Fumarylacetoacetase-like, C-terminal domain"/>
    <property type="match status" value="1"/>
</dbReference>
<keyword evidence="9" id="KW-1185">Reference proteome</keyword>
<dbReference type="Pfam" id="PF01764">
    <property type="entry name" value="Lipase_3"/>
    <property type="match status" value="1"/>
</dbReference>
<dbReference type="InterPro" id="IPR029058">
    <property type="entry name" value="AB_hydrolase_fold"/>
</dbReference>
<dbReference type="GO" id="GO:0050163">
    <property type="term" value="F:oxaloacetate tautomerase activity"/>
    <property type="evidence" value="ECO:0007669"/>
    <property type="project" value="UniProtKB-ARBA"/>
</dbReference>
<evidence type="ECO:0000256" key="4">
    <source>
        <dbReference type="ARBA" id="ARBA00022801"/>
    </source>
</evidence>
<feature type="domain" description="Fumarylacetoacetase-like C-terminal" evidence="6">
    <location>
        <begin position="546"/>
        <end position="754"/>
    </location>
</feature>
<dbReference type="GO" id="GO:0006107">
    <property type="term" value="P:oxaloacetate metabolic process"/>
    <property type="evidence" value="ECO:0007669"/>
    <property type="project" value="UniProtKB-ARBA"/>
</dbReference>
<dbReference type="InterPro" id="IPR036663">
    <property type="entry name" value="Fumarylacetoacetase_C_sf"/>
</dbReference>
<dbReference type="AlphaFoldDB" id="A0A8H6FW99"/>
<dbReference type="GeneID" id="59287734"/>
<evidence type="ECO:0000256" key="1">
    <source>
        <dbReference type="ARBA" id="ARBA00010211"/>
    </source>
</evidence>
<feature type="signal peptide" evidence="5">
    <location>
        <begin position="1"/>
        <end position="21"/>
    </location>
</feature>
<feature type="chain" id="PRO_5034627196" evidence="5">
    <location>
        <begin position="22"/>
        <end position="763"/>
    </location>
</feature>
<dbReference type="GO" id="GO:0016787">
    <property type="term" value="F:hydrolase activity"/>
    <property type="evidence" value="ECO:0007669"/>
    <property type="project" value="UniProtKB-KW"/>
</dbReference>
<comment type="caution">
    <text evidence="8">The sequence shown here is derived from an EMBL/GenBank/DDBJ whole genome shotgun (WGS) entry which is preliminary data.</text>
</comment>
<evidence type="ECO:0000259" key="6">
    <source>
        <dbReference type="Pfam" id="PF01557"/>
    </source>
</evidence>
<evidence type="ECO:0000256" key="3">
    <source>
        <dbReference type="ARBA" id="ARBA00022729"/>
    </source>
</evidence>
<comment type="similarity">
    <text evidence="1">Belongs to the FAH family.</text>
</comment>
<dbReference type="EMBL" id="JACCJC010000022">
    <property type="protein sequence ID" value="KAF6235877.1"/>
    <property type="molecule type" value="Genomic_DNA"/>
</dbReference>
<name>A0A8H6FW99_9LECA</name>
<dbReference type="InterPro" id="IPR011234">
    <property type="entry name" value="Fumarylacetoacetase-like_C"/>
</dbReference>
<dbReference type="PANTHER" id="PTHR46640">
    <property type="entry name" value="TRIACYLGLYCEROL LIPASE, PUTATIVE (AFU_ORTHOLOGUE AFUA_6G06510)-RELATED"/>
    <property type="match status" value="1"/>
</dbReference>
<dbReference type="Proteomes" id="UP000578531">
    <property type="component" value="Unassembled WGS sequence"/>
</dbReference>
<dbReference type="CDD" id="cd00519">
    <property type="entry name" value="Lipase_3"/>
    <property type="match status" value="1"/>
</dbReference>
<evidence type="ECO:0000256" key="5">
    <source>
        <dbReference type="SAM" id="SignalP"/>
    </source>
</evidence>
<feature type="domain" description="Fungal lipase-type" evidence="7">
    <location>
        <begin position="118"/>
        <end position="284"/>
    </location>
</feature>
<dbReference type="GO" id="GO:0046872">
    <property type="term" value="F:metal ion binding"/>
    <property type="evidence" value="ECO:0007669"/>
    <property type="project" value="UniProtKB-KW"/>
</dbReference>
<reference evidence="8 9" key="1">
    <citation type="journal article" date="2020" name="Genomics">
        <title>Complete, high-quality genomes from long-read metagenomic sequencing of two wolf lichen thalli reveals enigmatic genome architecture.</title>
        <authorList>
            <person name="McKenzie S.K."/>
            <person name="Walston R.F."/>
            <person name="Allen J.L."/>
        </authorList>
    </citation>
    <scope>NUCLEOTIDE SEQUENCE [LARGE SCALE GENOMIC DNA]</scope>
    <source>
        <strain evidence="8">WasteWater2</strain>
    </source>
</reference>
<organism evidence="8 9">
    <name type="scientific">Letharia columbiana</name>
    <dbReference type="NCBI Taxonomy" id="112416"/>
    <lineage>
        <taxon>Eukaryota</taxon>
        <taxon>Fungi</taxon>
        <taxon>Dikarya</taxon>
        <taxon>Ascomycota</taxon>
        <taxon>Pezizomycotina</taxon>
        <taxon>Lecanoromycetes</taxon>
        <taxon>OSLEUM clade</taxon>
        <taxon>Lecanoromycetidae</taxon>
        <taxon>Lecanorales</taxon>
        <taxon>Lecanorineae</taxon>
        <taxon>Parmeliaceae</taxon>
        <taxon>Letharia</taxon>
    </lineage>
</organism>
<keyword evidence="2" id="KW-0479">Metal-binding</keyword>
<dbReference type="Gene3D" id="3.40.50.1820">
    <property type="entry name" value="alpha/beta hydrolase"/>
    <property type="match status" value="1"/>
</dbReference>
<dbReference type="InterPro" id="IPR002921">
    <property type="entry name" value="Fungal_lipase-type"/>
</dbReference>
<dbReference type="OrthoDB" id="438440at2759"/>
<dbReference type="InterPro" id="IPR051299">
    <property type="entry name" value="AB_hydrolase_lip/est"/>
</dbReference>
<keyword evidence="4" id="KW-0378">Hydrolase</keyword>
<dbReference type="RefSeq" id="XP_037165244.1">
    <property type="nucleotide sequence ID" value="XM_037307984.1"/>
</dbReference>
<dbReference type="GO" id="GO:0006629">
    <property type="term" value="P:lipid metabolic process"/>
    <property type="evidence" value="ECO:0007669"/>
    <property type="project" value="InterPro"/>
</dbReference>
<evidence type="ECO:0000259" key="7">
    <source>
        <dbReference type="Pfam" id="PF01764"/>
    </source>
</evidence>